<dbReference type="EMBL" id="KV784377">
    <property type="protein sequence ID" value="OEU09119.1"/>
    <property type="molecule type" value="Genomic_DNA"/>
</dbReference>
<organism evidence="2 3">
    <name type="scientific">Fragilariopsis cylindrus CCMP1102</name>
    <dbReference type="NCBI Taxonomy" id="635003"/>
    <lineage>
        <taxon>Eukaryota</taxon>
        <taxon>Sar</taxon>
        <taxon>Stramenopiles</taxon>
        <taxon>Ochrophyta</taxon>
        <taxon>Bacillariophyta</taxon>
        <taxon>Bacillariophyceae</taxon>
        <taxon>Bacillariophycidae</taxon>
        <taxon>Bacillariales</taxon>
        <taxon>Bacillariaceae</taxon>
        <taxon>Fragilariopsis</taxon>
    </lineage>
</organism>
<name>A0A1E7ETC3_9STRA</name>
<keyword evidence="3" id="KW-1185">Reference proteome</keyword>
<dbReference type="KEGG" id="fcy:FRACYDRAFT_249032"/>
<feature type="compositionally biased region" description="Basic and acidic residues" evidence="1">
    <location>
        <begin position="39"/>
        <end position="48"/>
    </location>
</feature>
<feature type="compositionally biased region" description="Polar residues" evidence="1">
    <location>
        <begin position="49"/>
        <end position="61"/>
    </location>
</feature>
<dbReference type="InParanoid" id="A0A1E7ETC3"/>
<protein>
    <submittedName>
        <fullName evidence="2">Uncharacterized protein</fullName>
    </submittedName>
</protein>
<sequence>MNSFRNQVETTALDTIEEEIMLPAVPRRSSSRSVRFMEEAHAHAHDPSQRSTWKPTTSSKAASIAPPAFLNRRSSLEFNNNCIDDDKLKPSVLPSIIKKGGNNHGDIITEKGKYASNKKRWTSMTTTTSSKASIAPPAFVNRRSNSMHDNRSVWETTEIRNSLRSLLRATHDSHALSAEN</sequence>
<proteinExistence type="predicted"/>
<evidence type="ECO:0000313" key="3">
    <source>
        <dbReference type="Proteomes" id="UP000095751"/>
    </source>
</evidence>
<reference evidence="2 3" key="1">
    <citation type="submission" date="2016-09" db="EMBL/GenBank/DDBJ databases">
        <title>Extensive genetic diversity and differential bi-allelic expression allows diatom success in the polar Southern Ocean.</title>
        <authorList>
            <consortium name="DOE Joint Genome Institute"/>
            <person name="Mock T."/>
            <person name="Otillar R.P."/>
            <person name="Strauss J."/>
            <person name="Dupont C."/>
            <person name="Frickenhaus S."/>
            <person name="Maumus F."/>
            <person name="Mcmullan M."/>
            <person name="Sanges R."/>
            <person name="Schmutz J."/>
            <person name="Toseland A."/>
            <person name="Valas R."/>
            <person name="Veluchamy A."/>
            <person name="Ward B.J."/>
            <person name="Allen A."/>
            <person name="Barry K."/>
            <person name="Falciatore A."/>
            <person name="Ferrante M."/>
            <person name="Fortunato A.E."/>
            <person name="Gloeckner G."/>
            <person name="Gruber A."/>
            <person name="Hipkin R."/>
            <person name="Janech M."/>
            <person name="Kroth P."/>
            <person name="Leese F."/>
            <person name="Lindquist E."/>
            <person name="Lyon B.R."/>
            <person name="Martin J."/>
            <person name="Mayer C."/>
            <person name="Parker M."/>
            <person name="Quesneville H."/>
            <person name="Raymond J."/>
            <person name="Uhlig C."/>
            <person name="Valentin K.U."/>
            <person name="Worden A.Z."/>
            <person name="Armbrust E.V."/>
            <person name="Bowler C."/>
            <person name="Green B."/>
            <person name="Moulton V."/>
            <person name="Van Oosterhout C."/>
            <person name="Grigoriev I."/>
        </authorList>
    </citation>
    <scope>NUCLEOTIDE SEQUENCE [LARGE SCALE GENOMIC DNA]</scope>
    <source>
        <strain evidence="2 3">CCMP1102</strain>
    </source>
</reference>
<dbReference type="Proteomes" id="UP000095751">
    <property type="component" value="Unassembled WGS sequence"/>
</dbReference>
<accession>A0A1E7ETC3</accession>
<feature type="region of interest" description="Disordered" evidence="1">
    <location>
        <begin position="39"/>
        <end position="66"/>
    </location>
</feature>
<evidence type="ECO:0000313" key="2">
    <source>
        <dbReference type="EMBL" id="OEU09119.1"/>
    </source>
</evidence>
<gene>
    <name evidence="2" type="ORF">FRACYDRAFT_249032</name>
</gene>
<evidence type="ECO:0000256" key="1">
    <source>
        <dbReference type="SAM" id="MobiDB-lite"/>
    </source>
</evidence>
<dbReference type="AlphaFoldDB" id="A0A1E7ETC3"/>